<sequence length="142" mass="16894">MSTRLQQVKSLLQGIREDEMLYDTLRAQLEQQRLCMIRRSSEELLAVNDIIQQHYEQLKNNSQQRRSILQLLGVSINRAGLEQVFSWLPTLQKNAAHGRWQNLEQKAERCKSYNEKNGELLIRQYEFIQTFLGTEPDFIYHR</sequence>
<dbReference type="EMBL" id="CP038469">
    <property type="protein sequence ID" value="QBX81103.1"/>
    <property type="molecule type" value="Genomic_DNA"/>
</dbReference>
<dbReference type="SUPFAM" id="SSF140566">
    <property type="entry name" value="FlgN-like"/>
    <property type="match status" value="1"/>
</dbReference>
<gene>
    <name evidence="4" type="ORF">E4Z61_12320</name>
</gene>
<keyword evidence="3" id="KW-1005">Bacterial flagellum biogenesis</keyword>
<accession>A0ABX5T516</accession>
<keyword evidence="5" id="KW-1185">Reference proteome</keyword>
<dbReference type="RefSeq" id="WP_135323020.1">
    <property type="nucleotide sequence ID" value="NZ_CP038469.1"/>
</dbReference>
<evidence type="ECO:0000313" key="5">
    <source>
        <dbReference type="Proteomes" id="UP000296284"/>
    </source>
</evidence>
<dbReference type="InterPro" id="IPR007809">
    <property type="entry name" value="FlgN-like"/>
</dbReference>
<proteinExistence type="inferred from homology"/>
<comment type="function">
    <text evidence="1">Required for the efficient initiation of filament assembly.</text>
</comment>
<comment type="similarity">
    <text evidence="2">Belongs to the FlgN family.</text>
</comment>
<dbReference type="Proteomes" id="UP000296284">
    <property type="component" value="Chromosome"/>
</dbReference>
<dbReference type="InterPro" id="IPR036679">
    <property type="entry name" value="FlgN-like_sf"/>
</dbReference>
<dbReference type="Gene3D" id="1.20.58.300">
    <property type="entry name" value="FlgN-like"/>
    <property type="match status" value="1"/>
</dbReference>
<organism evidence="4 5">
    <name type="scientific">Citrobacter tructae</name>
    <dbReference type="NCBI Taxonomy" id="2562449"/>
    <lineage>
        <taxon>Bacteria</taxon>
        <taxon>Pseudomonadati</taxon>
        <taxon>Pseudomonadota</taxon>
        <taxon>Gammaproteobacteria</taxon>
        <taxon>Enterobacterales</taxon>
        <taxon>Enterobacteriaceae</taxon>
        <taxon>Citrobacter</taxon>
    </lineage>
</organism>
<keyword evidence="4" id="KW-0966">Cell projection</keyword>
<reference evidence="4 5" key="1">
    <citation type="submission" date="2019-03" db="EMBL/GenBank/DDBJ databases">
        <title>Complete genome sequence of Citrobacter sp. SNU WT2 isolated from diseased rainbow trout.</title>
        <authorList>
            <person name="Oh W.T."/>
            <person name="Park S.C."/>
        </authorList>
    </citation>
    <scope>NUCLEOTIDE SEQUENCE [LARGE SCALE GENOMIC DNA]</scope>
    <source>
        <strain evidence="4 5">SNU WT2</strain>
    </source>
</reference>
<protein>
    <submittedName>
        <fullName evidence="4">Flagellar protein FlgN</fullName>
    </submittedName>
</protein>
<evidence type="ECO:0000313" key="4">
    <source>
        <dbReference type="EMBL" id="QBX81103.1"/>
    </source>
</evidence>
<name>A0ABX5T516_9ENTR</name>
<evidence type="ECO:0000256" key="3">
    <source>
        <dbReference type="ARBA" id="ARBA00022795"/>
    </source>
</evidence>
<evidence type="ECO:0000256" key="2">
    <source>
        <dbReference type="ARBA" id="ARBA00007703"/>
    </source>
</evidence>
<dbReference type="Pfam" id="PF05130">
    <property type="entry name" value="FlgN"/>
    <property type="match status" value="1"/>
</dbReference>
<evidence type="ECO:0000256" key="1">
    <source>
        <dbReference type="ARBA" id="ARBA00002397"/>
    </source>
</evidence>
<keyword evidence="4" id="KW-0969">Cilium</keyword>
<keyword evidence="4" id="KW-0282">Flagellum</keyword>